<dbReference type="Gene3D" id="3.30.870.10">
    <property type="entry name" value="Endonuclease Chain A"/>
    <property type="match status" value="2"/>
</dbReference>
<protein>
    <submittedName>
        <fullName evidence="1">Uncharacterized protein</fullName>
    </submittedName>
</protein>
<dbReference type="EMBL" id="CP025704">
    <property type="protein sequence ID" value="AUN99378.1"/>
    <property type="molecule type" value="Genomic_DNA"/>
</dbReference>
<dbReference type="GO" id="GO:0032049">
    <property type="term" value="P:cardiolipin biosynthetic process"/>
    <property type="evidence" value="ECO:0007669"/>
    <property type="project" value="UniProtKB-ARBA"/>
</dbReference>
<dbReference type="AlphaFoldDB" id="A0A2K9NV48"/>
<dbReference type="PROSITE" id="PS50035">
    <property type="entry name" value="PLD"/>
    <property type="match status" value="1"/>
</dbReference>
<proteinExistence type="predicted"/>
<name>A0A2K9NV48_BACTC</name>
<dbReference type="SMART" id="SM00155">
    <property type="entry name" value="PLDc"/>
    <property type="match status" value="1"/>
</dbReference>
<keyword evidence="2" id="KW-1185">Reference proteome</keyword>
<dbReference type="RefSeq" id="WP_102244669.1">
    <property type="nucleotide sequence ID" value="NZ_CP025704.1"/>
</dbReference>
<accession>A0A2K9NV48</accession>
<evidence type="ECO:0000313" key="1">
    <source>
        <dbReference type="EMBL" id="AUN99378.1"/>
    </source>
</evidence>
<dbReference type="KEGG" id="bsto:C0V70_14945"/>
<evidence type="ECO:0000313" key="2">
    <source>
        <dbReference type="Proteomes" id="UP000235584"/>
    </source>
</evidence>
<dbReference type="InterPro" id="IPR025202">
    <property type="entry name" value="PLD-like_dom"/>
</dbReference>
<gene>
    <name evidence="1" type="ORF">C0V70_14945</name>
</gene>
<dbReference type="Pfam" id="PF13091">
    <property type="entry name" value="PLDc_2"/>
    <property type="match status" value="1"/>
</dbReference>
<dbReference type="SUPFAM" id="SSF56024">
    <property type="entry name" value="Phospholipase D/nuclease"/>
    <property type="match status" value="2"/>
</dbReference>
<reference evidence="1 2" key="1">
    <citation type="submission" date="2018-01" db="EMBL/GenBank/DDBJ databases">
        <title>Complete genome sequence of Bacteriovorax stolpii DSM12778.</title>
        <authorList>
            <person name="Tang B."/>
            <person name="Chang J."/>
        </authorList>
    </citation>
    <scope>NUCLEOTIDE SEQUENCE [LARGE SCALE GENOMIC DNA]</scope>
    <source>
        <strain evidence="1 2">DSM 12778</strain>
    </source>
</reference>
<organism evidence="1 2">
    <name type="scientific">Bacteriovorax stolpii</name>
    <name type="common">Bdellovibrio stolpii</name>
    <dbReference type="NCBI Taxonomy" id="960"/>
    <lineage>
        <taxon>Bacteria</taxon>
        <taxon>Pseudomonadati</taxon>
        <taxon>Bdellovibrionota</taxon>
        <taxon>Bacteriovoracia</taxon>
        <taxon>Bacteriovoracales</taxon>
        <taxon>Bacteriovoracaceae</taxon>
        <taxon>Bacteriovorax</taxon>
    </lineage>
</organism>
<sequence length="695" mass="80001">MKIRNATALVLLLSFVGCQTPMTRMPSSVTDSKDWEELRSLKQRKVELGAMSVHFQKKKNEEQLLKIQDEQKNLDKKIKDIESRISVLDVGGSTITNNPTEWREEKERIELGKLELYSPEKNVQLSISTYEARQTEVRLTHNFFTAMGYRHEAGSNEQKPTMDFAVKCDAPFVMKYGFTNKKAKAGQVVKFSLGDKKISNDWRDFSFHPDLKSCDFSFTSSLENKPKTYSFKVVNESSKLKGLESLLSTTEVCSLKKDTGRFFETTDFSNMTCPMKYDSINILPEPEDSLHARVIGLLGHDLPKDFIKKGNPYAELDFSKAPKFDSILVSYLVFRADFYGTLLARLLAYHADQGALVRIVVSDVITLDKDVAMYEKLMAEHPNMKVVRYQFDNSQKGGAWISEFHRTNHVKMFAAYSKETPENSFVIVGGRNVHDGFVFKTPVDVSKFPEIVNYVSGDESWAYWRDFEMVIKGQNFVESVVRHYMNFYHINKDNLVMKLSSVAVQKEAAAESEEESLRHYISIPFKDEPNLNLFYARMVDSAKKKILISSPYFRPVKEIHDALQRAVDRGVDITIITRLDLEGDTADFILGAVNKDGVNKFLKKVKVFEYTEPKVILHSKLLMVDDEVSFISSVNLNKRSFYHDLENGVVVNDRKFTTEMGQLYKEYMKISRQLTEEQKIVFWKKWIITIFDKVL</sequence>
<dbReference type="PANTHER" id="PTHR21248">
    <property type="entry name" value="CARDIOLIPIN SYNTHASE"/>
    <property type="match status" value="1"/>
</dbReference>
<dbReference type="InterPro" id="IPR001736">
    <property type="entry name" value="PLipase_D/transphosphatidylase"/>
</dbReference>
<dbReference type="GO" id="GO:0030572">
    <property type="term" value="F:phosphatidyltransferase activity"/>
    <property type="evidence" value="ECO:0007669"/>
    <property type="project" value="UniProtKB-ARBA"/>
</dbReference>
<dbReference type="PANTHER" id="PTHR21248:SF12">
    <property type="entry name" value="CARDIOLIPIN SYNTHASE C"/>
    <property type="match status" value="1"/>
</dbReference>
<dbReference type="PROSITE" id="PS51257">
    <property type="entry name" value="PROKAR_LIPOPROTEIN"/>
    <property type="match status" value="1"/>
</dbReference>
<dbReference type="Proteomes" id="UP000235584">
    <property type="component" value="Chromosome"/>
</dbReference>